<dbReference type="PANTHER" id="PTHR30126">
    <property type="entry name" value="HTH-TYPE TRANSCRIPTIONAL REGULATOR"/>
    <property type="match status" value="1"/>
</dbReference>
<gene>
    <name evidence="6" type="ORF">HA50_22245</name>
</gene>
<dbReference type="GO" id="GO:0003700">
    <property type="term" value="F:DNA-binding transcription factor activity"/>
    <property type="evidence" value="ECO:0007669"/>
    <property type="project" value="InterPro"/>
</dbReference>
<comment type="similarity">
    <text evidence="1">Belongs to the LysR transcriptional regulatory family.</text>
</comment>
<dbReference type="AlphaFoldDB" id="A0A1X1EKE6"/>
<evidence type="ECO:0000256" key="3">
    <source>
        <dbReference type="ARBA" id="ARBA00023125"/>
    </source>
</evidence>
<dbReference type="Gene3D" id="1.10.10.10">
    <property type="entry name" value="Winged helix-like DNA-binding domain superfamily/Winged helix DNA-binding domain"/>
    <property type="match status" value="1"/>
</dbReference>
<keyword evidence="3" id="KW-0238">DNA-binding</keyword>
<dbReference type="PROSITE" id="PS50931">
    <property type="entry name" value="HTH_LYSR"/>
    <property type="match status" value="1"/>
</dbReference>
<dbReference type="Pfam" id="PF00126">
    <property type="entry name" value="HTH_1"/>
    <property type="match status" value="1"/>
</dbReference>
<evidence type="ECO:0000259" key="5">
    <source>
        <dbReference type="PROSITE" id="PS50931"/>
    </source>
</evidence>
<feature type="domain" description="HTH lysR-type" evidence="5">
    <location>
        <begin position="1"/>
        <end position="58"/>
    </location>
</feature>
<dbReference type="Proteomes" id="UP000193749">
    <property type="component" value="Unassembled WGS sequence"/>
</dbReference>
<keyword evidence="2" id="KW-0805">Transcription regulation</keyword>
<dbReference type="PANTHER" id="PTHR30126:SF94">
    <property type="entry name" value="LYSR FAMILY TRANSCRIPTIONAL REGULATOR"/>
    <property type="match status" value="1"/>
</dbReference>
<evidence type="ECO:0000256" key="2">
    <source>
        <dbReference type="ARBA" id="ARBA00023015"/>
    </source>
</evidence>
<dbReference type="InterPro" id="IPR036388">
    <property type="entry name" value="WH-like_DNA-bd_sf"/>
</dbReference>
<dbReference type="Pfam" id="PF03466">
    <property type="entry name" value="LysR_substrate"/>
    <property type="match status" value="1"/>
</dbReference>
<sequence length="286" mass="31245">MDSKYLASLIAAIECGSIAEAARRQGITAAAVSQRIQVLERELDTPLLNRVGHTARPTDAAMAMLTRARRIVREVELLSSDVHANALSGTLKIGAISTALTGILPGALLMLHRQAPDVRPQIIPGTSTTLYDALAREAIDAAIMVQPPFEIPKRYRWQPLHHEELILLSSAPLEQDVAHALSTLPYISYDPNSWGGRLAQQYLNDHDLHPRLLLELDGIEAISLLVKEKMGVSLLPRWPGLAAISQHLVQTSVGGGYDRKIILLVRPESINEQLLNLLISALSSAR</sequence>
<dbReference type="SUPFAM" id="SSF53850">
    <property type="entry name" value="Periplasmic binding protein-like II"/>
    <property type="match status" value="1"/>
</dbReference>
<proteinExistence type="inferred from homology"/>
<evidence type="ECO:0000256" key="1">
    <source>
        <dbReference type="ARBA" id="ARBA00009437"/>
    </source>
</evidence>
<keyword evidence="4" id="KW-0804">Transcription</keyword>
<dbReference type="InterPro" id="IPR005119">
    <property type="entry name" value="LysR_subst-bd"/>
</dbReference>
<comment type="caution">
    <text evidence="6">The sequence shown here is derived from an EMBL/GenBank/DDBJ whole genome shotgun (WGS) entry which is preliminary data.</text>
</comment>
<dbReference type="EMBL" id="MLJI01000002">
    <property type="protein sequence ID" value="ORM89369.1"/>
    <property type="molecule type" value="Genomic_DNA"/>
</dbReference>
<organism evidence="6 7">
    <name type="scientific">Pantoea cypripedii</name>
    <name type="common">Pectobacterium cypripedii</name>
    <name type="synonym">Erwinia cypripedii</name>
    <dbReference type="NCBI Taxonomy" id="55209"/>
    <lineage>
        <taxon>Bacteria</taxon>
        <taxon>Pseudomonadati</taxon>
        <taxon>Pseudomonadota</taxon>
        <taxon>Gammaproteobacteria</taxon>
        <taxon>Enterobacterales</taxon>
        <taxon>Erwiniaceae</taxon>
        <taxon>Pantoea</taxon>
    </lineage>
</organism>
<protein>
    <submittedName>
        <fullName evidence="6">LysR family transcriptional regulator</fullName>
    </submittedName>
</protein>
<dbReference type="Gene3D" id="3.40.190.10">
    <property type="entry name" value="Periplasmic binding protein-like II"/>
    <property type="match status" value="2"/>
</dbReference>
<dbReference type="OrthoDB" id="6654833at2"/>
<evidence type="ECO:0000256" key="4">
    <source>
        <dbReference type="ARBA" id="ARBA00023163"/>
    </source>
</evidence>
<dbReference type="InterPro" id="IPR036390">
    <property type="entry name" value="WH_DNA-bd_sf"/>
</dbReference>
<dbReference type="RefSeq" id="WP_084879079.1">
    <property type="nucleotide sequence ID" value="NZ_JAGGMY010000002.1"/>
</dbReference>
<accession>A0A1X1EKE6</accession>
<dbReference type="STRING" id="55209.HA50_22245"/>
<dbReference type="GO" id="GO:0000976">
    <property type="term" value="F:transcription cis-regulatory region binding"/>
    <property type="evidence" value="ECO:0007669"/>
    <property type="project" value="TreeGrafter"/>
</dbReference>
<evidence type="ECO:0000313" key="7">
    <source>
        <dbReference type="Proteomes" id="UP000193749"/>
    </source>
</evidence>
<dbReference type="InterPro" id="IPR000847">
    <property type="entry name" value="LysR_HTH_N"/>
</dbReference>
<evidence type="ECO:0000313" key="6">
    <source>
        <dbReference type="EMBL" id="ORM89369.1"/>
    </source>
</evidence>
<keyword evidence="7" id="KW-1185">Reference proteome</keyword>
<reference evidence="6 7" key="1">
    <citation type="journal article" date="2017" name="Antonie Van Leeuwenhoek">
        <title>Phylogenomic resolution of the bacterial genus Pantoea and its relationship with Erwinia and Tatumella.</title>
        <authorList>
            <person name="Palmer M."/>
            <person name="Steenkamp E.T."/>
            <person name="Coetzee M.P."/>
            <person name="Chan W.Y."/>
            <person name="van Zyl E."/>
            <person name="De Maayer P."/>
            <person name="Coutinho T.A."/>
            <person name="Blom J."/>
            <person name="Smits T.H."/>
            <person name="Duffy B."/>
            <person name="Venter S.N."/>
        </authorList>
    </citation>
    <scope>NUCLEOTIDE SEQUENCE [LARGE SCALE GENOMIC DNA]</scope>
    <source>
        <strain evidence="6 7">LMG 2657</strain>
    </source>
</reference>
<name>A0A1X1EKE6_PANCY</name>
<dbReference type="SUPFAM" id="SSF46785">
    <property type="entry name" value="Winged helix' DNA-binding domain"/>
    <property type="match status" value="1"/>
</dbReference>